<evidence type="ECO:0000256" key="1">
    <source>
        <dbReference type="ARBA" id="ARBA00022737"/>
    </source>
</evidence>
<dbReference type="PROSITE" id="PS51318">
    <property type="entry name" value="TAT"/>
    <property type="match status" value="1"/>
</dbReference>
<feature type="domain" description="Fibronectin type-III" evidence="6">
    <location>
        <begin position="164"/>
        <end position="259"/>
    </location>
</feature>
<dbReference type="SMART" id="SM00060">
    <property type="entry name" value="FN3"/>
    <property type="match status" value="2"/>
</dbReference>
<name>A0ABW1H4L6_9ACTN</name>
<dbReference type="Proteomes" id="UP001596226">
    <property type="component" value="Unassembled WGS sequence"/>
</dbReference>
<evidence type="ECO:0000256" key="5">
    <source>
        <dbReference type="SAM" id="SignalP"/>
    </source>
</evidence>
<dbReference type="InterPro" id="IPR015919">
    <property type="entry name" value="Cadherin-like_sf"/>
</dbReference>
<feature type="signal peptide" evidence="5">
    <location>
        <begin position="1"/>
        <end position="34"/>
    </location>
</feature>
<dbReference type="SUPFAM" id="SSF49265">
    <property type="entry name" value="Fibronectin type III"/>
    <property type="match status" value="1"/>
</dbReference>
<feature type="region of interest" description="Disordered" evidence="4">
    <location>
        <begin position="30"/>
        <end position="85"/>
    </location>
</feature>
<dbReference type="Pfam" id="PF05345">
    <property type="entry name" value="He_PIG"/>
    <property type="match status" value="2"/>
</dbReference>
<organism evidence="7 8">
    <name type="scientific">Micromonospora vulcania</name>
    <dbReference type="NCBI Taxonomy" id="1441873"/>
    <lineage>
        <taxon>Bacteria</taxon>
        <taxon>Bacillati</taxon>
        <taxon>Actinomycetota</taxon>
        <taxon>Actinomycetes</taxon>
        <taxon>Micromonosporales</taxon>
        <taxon>Micromonosporaceae</taxon>
        <taxon>Micromonospora</taxon>
    </lineage>
</organism>
<proteinExistence type="predicted"/>
<sequence>MPTAQRAQRRAALAAAAALAIVVSLLSTPTTASAGNPRTSAMSVPPSEARTAAVLASTQPADAAPKPSGPPAAPAAPTVSRRGGTATVTWKAPADHGAALTGYVVTPHLNGKKAKPVTFDSPETSQKISGLAGKGTYTFTVAAKNAVGTGPASPRSKGAKIMALPAAPTIVAVTADTVTAVLSWAPGADGGSPILGYEVTPYVGGVRQASQTFGRASTQTVTGLISTVTYRFSVAARTAEGTGPESALSQEVTANVSPTLLWNAPTSATVGISYSATLNITHGAPPFVWSLASGTLPPGLALNPQTNGISGVPTTAGVYPVVIRVADSEGQSGTRLIILTVNLAPVLNFPPPALGEVNGSYAEQLSVIGGTAPFTWSVAAGALPPGLALTPASGLISGRPTTAGAYFSTVKVTDANGFSATKPIRMVIQPASVVTLTASASATTFGTSVHFDVAVGPGTAEGTVSLVDELPNGVETPLGTFPLELNFASFDLQMPAFGLNRFRIQYDGVNPRAEAVSNTVAVEVRAAPRQLLIEQFSQSGVDGLTDQYVSLVNTTELNLPVAGFRIEAPGGLSLLIPGTERPVPPRRGFLVAAAEYSLTNIQPDFIVPSLGQGGLRLVAPDSAHTVTDAASSTPDFAEGTPLPAFTSPPFVHHAWNRLKVAGRPQDTANNAADFRLVSTVRGPINGVPSALGSPSPQNSLGTYQQNAAMQSTLLDPNVSRSVAPNRVRTPGTLVLRRTITNRSSTPITQARVRITSLSQQNGAPLGGGSSPAVHSNLRLINPANPTTSITVSDGRTVLVRNLSMDLPATTPPGGGLATTLTIPLELGGLAPGAAVNIALTFAVDTLGPFWIAYDIDALGGSPLPVATRAATTAEQRALETRRLTESRKNSVVSGTLR</sequence>
<dbReference type="PANTHER" id="PTHR13817">
    <property type="entry name" value="TITIN"/>
    <property type="match status" value="1"/>
</dbReference>
<dbReference type="PROSITE" id="PS50853">
    <property type="entry name" value="FN3"/>
    <property type="match status" value="2"/>
</dbReference>
<dbReference type="InterPro" id="IPR050964">
    <property type="entry name" value="Striated_Muscle_Regulatory"/>
</dbReference>
<dbReference type="SUPFAM" id="SSF49313">
    <property type="entry name" value="Cadherin-like"/>
    <property type="match status" value="2"/>
</dbReference>
<evidence type="ECO:0000256" key="2">
    <source>
        <dbReference type="ARBA" id="ARBA00023295"/>
    </source>
</evidence>
<dbReference type="InterPro" id="IPR036116">
    <property type="entry name" value="FN3_sf"/>
</dbReference>
<keyword evidence="3" id="KW-0624">Polysaccharide degradation</keyword>
<keyword evidence="5" id="KW-0732">Signal</keyword>
<evidence type="ECO:0000256" key="4">
    <source>
        <dbReference type="SAM" id="MobiDB-lite"/>
    </source>
</evidence>
<gene>
    <name evidence="7" type="ORF">ACFQGL_08275</name>
</gene>
<reference evidence="8" key="1">
    <citation type="journal article" date="2019" name="Int. J. Syst. Evol. Microbiol.">
        <title>The Global Catalogue of Microorganisms (GCM) 10K type strain sequencing project: providing services to taxonomists for standard genome sequencing and annotation.</title>
        <authorList>
            <consortium name="The Broad Institute Genomics Platform"/>
            <consortium name="The Broad Institute Genome Sequencing Center for Infectious Disease"/>
            <person name="Wu L."/>
            <person name="Ma J."/>
        </authorList>
    </citation>
    <scope>NUCLEOTIDE SEQUENCE [LARGE SCALE GENOMIC DNA]</scope>
    <source>
        <strain evidence="8">CGMCC 4.7144</strain>
    </source>
</reference>
<keyword evidence="1" id="KW-0677">Repeat</keyword>
<keyword evidence="2" id="KW-0326">Glycosidase</keyword>
<protein>
    <submittedName>
        <fullName evidence="7">Fibronectin type III domain-containing protein</fullName>
    </submittedName>
</protein>
<keyword evidence="3" id="KW-0119">Carbohydrate metabolism</keyword>
<feature type="chain" id="PRO_5045732058" evidence="5">
    <location>
        <begin position="35"/>
        <end position="897"/>
    </location>
</feature>
<dbReference type="EMBL" id="JBHSQS010000004">
    <property type="protein sequence ID" value="MFC5923337.1"/>
    <property type="molecule type" value="Genomic_DNA"/>
</dbReference>
<evidence type="ECO:0000313" key="7">
    <source>
        <dbReference type="EMBL" id="MFC5923337.1"/>
    </source>
</evidence>
<keyword evidence="2" id="KW-0378">Hydrolase</keyword>
<dbReference type="Gene3D" id="2.60.40.10">
    <property type="entry name" value="Immunoglobulins"/>
    <property type="match status" value="4"/>
</dbReference>
<feature type="domain" description="Fibronectin type-III" evidence="6">
    <location>
        <begin position="70"/>
        <end position="163"/>
    </location>
</feature>
<dbReference type="InterPro" id="IPR006311">
    <property type="entry name" value="TAT_signal"/>
</dbReference>
<feature type="compositionally biased region" description="Polar residues" evidence="4">
    <location>
        <begin position="30"/>
        <end position="42"/>
    </location>
</feature>
<evidence type="ECO:0000259" key="6">
    <source>
        <dbReference type="PROSITE" id="PS50853"/>
    </source>
</evidence>
<dbReference type="InterPro" id="IPR013783">
    <property type="entry name" value="Ig-like_fold"/>
</dbReference>
<dbReference type="RefSeq" id="WP_377507856.1">
    <property type="nucleotide sequence ID" value="NZ_JBHSQS010000004.1"/>
</dbReference>
<dbReference type="CDD" id="cd00063">
    <property type="entry name" value="FN3"/>
    <property type="match status" value="2"/>
</dbReference>
<evidence type="ECO:0000256" key="3">
    <source>
        <dbReference type="ARBA" id="ARBA00023326"/>
    </source>
</evidence>
<evidence type="ECO:0000313" key="8">
    <source>
        <dbReference type="Proteomes" id="UP001596226"/>
    </source>
</evidence>
<keyword evidence="8" id="KW-1185">Reference proteome</keyword>
<dbReference type="PANTHER" id="PTHR13817:SF166">
    <property type="entry name" value="NEURONAL IGCAM-RELATED"/>
    <property type="match status" value="1"/>
</dbReference>
<dbReference type="InterPro" id="IPR003961">
    <property type="entry name" value="FN3_dom"/>
</dbReference>
<comment type="caution">
    <text evidence="7">The sequence shown here is derived from an EMBL/GenBank/DDBJ whole genome shotgun (WGS) entry which is preliminary data.</text>
</comment>
<dbReference type="Pfam" id="PF00041">
    <property type="entry name" value="fn3"/>
    <property type="match status" value="2"/>
</dbReference>
<accession>A0ABW1H4L6</accession>